<evidence type="ECO:0000313" key="2">
    <source>
        <dbReference type="EMBL" id="KAJ8502139.1"/>
    </source>
</evidence>
<evidence type="ECO:0000313" key="3">
    <source>
        <dbReference type="Proteomes" id="UP001215151"/>
    </source>
</evidence>
<proteinExistence type="predicted"/>
<sequence>MAIFSSLQSRNDLAAILACALALCVLIYRAWAKRQSARTRAGTPPSELPEKTRAARINDKDRAPGEWVPVQFDYPRLEPSKEHFSNVKPIPYRPFKWGDYHVTMGIRNMPWDEWIELDREFPQFYKVCDYRMRTRGDRLLSIHPAQPGIVDSGHAAAQELAYEFAEYLSRRHPDVYRVTRHPVSKNPDENGWYGEGRVKTITIVPFERTFDLEKDEPLKVARMLVQEDFTIMMEGTDGRYYLQAGAVVIAGSWRLEDKMGLPLEEIHTTGNVPQYQSKLQMSMERYFRRLPLDKPVIRNNYAVQLVQEPKMRTPAPAPGSLLDVDPDELAWAATMNGSEDTNDFERAKHINDQVDATVTSRPGDKPDSAQKTPYPASRTTTPATPRTVRLRTERQTLRRLPRTGAIVFTIRVYQTPFEELMREPGVPGRMASAMRSWPEDVARYKARDAYEAILPLLDQCHAEQVEQGLVKEEDKRSNFPF</sequence>
<dbReference type="Pfam" id="PF11927">
    <property type="entry name" value="HODM_asu-like"/>
    <property type="match status" value="1"/>
</dbReference>
<name>A0AAD7U5Z1_9APHY</name>
<gene>
    <name evidence="2" type="ORF">ONZ51_g234</name>
</gene>
<accession>A0AAD7U5Z1</accession>
<keyword evidence="3" id="KW-1185">Reference proteome</keyword>
<dbReference type="AlphaFoldDB" id="A0AAD7U5Z1"/>
<feature type="compositionally biased region" description="Low complexity" evidence="1">
    <location>
        <begin position="372"/>
        <end position="386"/>
    </location>
</feature>
<reference evidence="2" key="1">
    <citation type="submission" date="2022-11" db="EMBL/GenBank/DDBJ databases">
        <title>Genome Sequence of Cubamyces cubensis.</title>
        <authorList>
            <person name="Buettner E."/>
        </authorList>
    </citation>
    <scope>NUCLEOTIDE SEQUENCE</scope>
    <source>
        <strain evidence="2">MPL-01</strain>
    </source>
</reference>
<comment type="caution">
    <text evidence="2">The sequence shown here is derived from an EMBL/GenBank/DDBJ whole genome shotgun (WGS) entry which is preliminary data.</text>
</comment>
<feature type="region of interest" description="Disordered" evidence="1">
    <location>
        <begin position="352"/>
        <end position="386"/>
    </location>
</feature>
<protein>
    <submittedName>
        <fullName evidence="2">Uncharacterized protein</fullName>
    </submittedName>
</protein>
<dbReference type="EMBL" id="JAPEVG010000002">
    <property type="protein sequence ID" value="KAJ8502139.1"/>
    <property type="molecule type" value="Genomic_DNA"/>
</dbReference>
<feature type="compositionally biased region" description="Basic and acidic residues" evidence="1">
    <location>
        <begin position="48"/>
        <end position="60"/>
    </location>
</feature>
<dbReference type="InterPro" id="IPR021848">
    <property type="entry name" value="HODM_asu-like"/>
</dbReference>
<organism evidence="2 3">
    <name type="scientific">Trametes cubensis</name>
    <dbReference type="NCBI Taxonomy" id="1111947"/>
    <lineage>
        <taxon>Eukaryota</taxon>
        <taxon>Fungi</taxon>
        <taxon>Dikarya</taxon>
        <taxon>Basidiomycota</taxon>
        <taxon>Agaricomycotina</taxon>
        <taxon>Agaricomycetes</taxon>
        <taxon>Polyporales</taxon>
        <taxon>Polyporaceae</taxon>
        <taxon>Trametes</taxon>
    </lineage>
</organism>
<feature type="region of interest" description="Disordered" evidence="1">
    <location>
        <begin position="39"/>
        <end position="60"/>
    </location>
</feature>
<dbReference type="Proteomes" id="UP001215151">
    <property type="component" value="Unassembled WGS sequence"/>
</dbReference>
<evidence type="ECO:0000256" key="1">
    <source>
        <dbReference type="SAM" id="MobiDB-lite"/>
    </source>
</evidence>